<keyword evidence="1" id="KW-0732">Signal</keyword>
<evidence type="ECO:0000313" key="3">
    <source>
        <dbReference type="Proteomes" id="UP001556367"/>
    </source>
</evidence>
<gene>
    <name evidence="2" type="ORF">HGRIS_014347</name>
</gene>
<evidence type="ECO:0000256" key="1">
    <source>
        <dbReference type="SAM" id="SignalP"/>
    </source>
</evidence>
<organism evidence="2 3">
    <name type="scientific">Hohenbuehelia grisea</name>
    <dbReference type="NCBI Taxonomy" id="104357"/>
    <lineage>
        <taxon>Eukaryota</taxon>
        <taxon>Fungi</taxon>
        <taxon>Dikarya</taxon>
        <taxon>Basidiomycota</taxon>
        <taxon>Agaricomycotina</taxon>
        <taxon>Agaricomycetes</taxon>
        <taxon>Agaricomycetidae</taxon>
        <taxon>Agaricales</taxon>
        <taxon>Pleurotineae</taxon>
        <taxon>Pleurotaceae</taxon>
        <taxon>Hohenbuehelia</taxon>
    </lineage>
</organism>
<proteinExistence type="predicted"/>
<feature type="chain" id="PRO_5045283379" description="GPI anchored protein" evidence="1">
    <location>
        <begin position="16"/>
        <end position="198"/>
    </location>
</feature>
<protein>
    <recommendedName>
        <fullName evidence="4">GPI anchored protein</fullName>
    </recommendedName>
</protein>
<accession>A0ABR3JT33</accession>
<sequence length="198" mass="20403">MLLLLSLLCLSLVHAQTTVTLYRVQESDAPSLGIESLSVSVGGVGPDGATTYVYSELVTEIVQSQQHTTQTQTFPTNSPQVDILTIAEAESVYRLSAQAAAGSNLPNISVDVSCSFGASSAGICQEMAWGLGGSITETLTTSFTGHVVPFATLTVSTPLPTSSSLQPASSSSSNSALQTEGLGAFALVWVVFVASLVV</sequence>
<evidence type="ECO:0000313" key="2">
    <source>
        <dbReference type="EMBL" id="KAL0959044.1"/>
    </source>
</evidence>
<dbReference type="Proteomes" id="UP001556367">
    <property type="component" value="Unassembled WGS sequence"/>
</dbReference>
<name>A0ABR3JT33_9AGAR</name>
<dbReference type="EMBL" id="JASNQZ010000003">
    <property type="protein sequence ID" value="KAL0959044.1"/>
    <property type="molecule type" value="Genomic_DNA"/>
</dbReference>
<keyword evidence="3" id="KW-1185">Reference proteome</keyword>
<comment type="caution">
    <text evidence="2">The sequence shown here is derived from an EMBL/GenBank/DDBJ whole genome shotgun (WGS) entry which is preliminary data.</text>
</comment>
<reference evidence="3" key="1">
    <citation type="submission" date="2024-06" db="EMBL/GenBank/DDBJ databases">
        <title>Multi-omics analyses provide insights into the biosynthesis of the anticancer antibiotic pleurotin in Hohenbuehelia grisea.</title>
        <authorList>
            <person name="Weaver J.A."/>
            <person name="Alberti F."/>
        </authorList>
    </citation>
    <scope>NUCLEOTIDE SEQUENCE [LARGE SCALE GENOMIC DNA]</scope>
    <source>
        <strain evidence="3">T-177</strain>
    </source>
</reference>
<evidence type="ECO:0008006" key="4">
    <source>
        <dbReference type="Google" id="ProtNLM"/>
    </source>
</evidence>
<feature type="signal peptide" evidence="1">
    <location>
        <begin position="1"/>
        <end position="15"/>
    </location>
</feature>